<proteinExistence type="predicted"/>
<dbReference type="eggNOG" id="ENOG5031W8I">
    <property type="taxonomic scope" value="Bacteria"/>
</dbReference>
<organism evidence="1 2">
    <name type="scientific">Methylobacterium nodulans (strain LMG 21967 / CNCM I-2342 / ORS 2060)</name>
    <dbReference type="NCBI Taxonomy" id="460265"/>
    <lineage>
        <taxon>Bacteria</taxon>
        <taxon>Pseudomonadati</taxon>
        <taxon>Pseudomonadota</taxon>
        <taxon>Alphaproteobacteria</taxon>
        <taxon>Hyphomicrobiales</taxon>
        <taxon>Methylobacteriaceae</taxon>
        <taxon>Methylobacterium</taxon>
    </lineage>
</organism>
<gene>
    <name evidence="1" type="ordered locus">Mnod_1795</name>
</gene>
<dbReference type="AlphaFoldDB" id="B8IR83"/>
<reference evidence="1 2" key="1">
    <citation type="submission" date="2009-01" db="EMBL/GenBank/DDBJ databases">
        <title>Complete sequence of chromosome of Methylobacterium nodulans ORS 2060.</title>
        <authorList>
            <consortium name="US DOE Joint Genome Institute"/>
            <person name="Lucas S."/>
            <person name="Copeland A."/>
            <person name="Lapidus A."/>
            <person name="Glavina del Rio T."/>
            <person name="Dalin E."/>
            <person name="Tice H."/>
            <person name="Bruce D."/>
            <person name="Goodwin L."/>
            <person name="Pitluck S."/>
            <person name="Sims D."/>
            <person name="Brettin T."/>
            <person name="Detter J.C."/>
            <person name="Han C."/>
            <person name="Larimer F."/>
            <person name="Land M."/>
            <person name="Hauser L."/>
            <person name="Kyrpides N."/>
            <person name="Ivanova N."/>
            <person name="Marx C.J."/>
            <person name="Richardson P."/>
        </authorList>
    </citation>
    <scope>NUCLEOTIDE SEQUENCE [LARGE SCALE GENOMIC DNA]</scope>
    <source>
        <strain evidence="2">LMG 21967 / CNCM I-2342 / ORS 2060</strain>
    </source>
</reference>
<evidence type="ECO:0000313" key="1">
    <source>
        <dbReference type="EMBL" id="ACL56785.1"/>
    </source>
</evidence>
<keyword evidence="2" id="KW-1185">Reference proteome</keyword>
<sequence length="117" mass="12763">MLGLAIQRGLVQSRLGWLWIDDRIAAERVARSLLAQPVSLTQAREGGWTGTADGRRFAVRLSPVNLPLPEPEPAARPGAQAPAPAPPIRWVPLRLRIEVATARGSLSLETIRLCPFE</sequence>
<evidence type="ECO:0008006" key="3">
    <source>
        <dbReference type="Google" id="ProtNLM"/>
    </source>
</evidence>
<dbReference type="STRING" id="460265.Mnod_1795"/>
<protein>
    <recommendedName>
        <fullName evidence="3">General secretion pathway protein I</fullName>
    </recommendedName>
</protein>
<dbReference type="EMBL" id="CP001349">
    <property type="protein sequence ID" value="ACL56785.1"/>
    <property type="molecule type" value="Genomic_DNA"/>
</dbReference>
<dbReference type="KEGG" id="mno:Mnod_1795"/>
<evidence type="ECO:0000313" key="2">
    <source>
        <dbReference type="Proteomes" id="UP000008207"/>
    </source>
</evidence>
<accession>B8IR83</accession>
<dbReference type="Proteomes" id="UP000008207">
    <property type="component" value="Chromosome"/>
</dbReference>
<dbReference type="HOGENOM" id="CLU_2082044_0_0_5"/>
<name>B8IR83_METNO</name>